<dbReference type="AlphaFoldDB" id="A0A0P6CMR3"/>
<evidence type="ECO:0000313" key="3">
    <source>
        <dbReference type="EMBL" id="JAN05484.1"/>
    </source>
</evidence>
<proteinExistence type="predicted"/>
<reference evidence="2" key="1">
    <citation type="submission" date="2015-10" db="EMBL/GenBank/DDBJ databases">
        <title>Daphnia magna gene sets from two clonal populations assembled and annotated with EvidentialGene.</title>
        <authorList>
            <person name="Gilbert D."/>
            <person name="Podicheti R."/>
            <person name="Orsini L."/>
            <person name="Colbourne J."/>
            <person name="Pfrender M."/>
        </authorList>
    </citation>
    <scope>NUCLEOTIDE SEQUENCE</scope>
</reference>
<dbReference type="EMBL" id="GDIP01245735">
    <property type="protein sequence ID" value="JAI77666.1"/>
    <property type="molecule type" value="Transcribed_RNA"/>
</dbReference>
<name>A0A0P6CMR3_9CRUS</name>
<accession>A0A0P6CMR3</accession>
<dbReference type="EMBL" id="GDIQ01089253">
    <property type="protein sequence ID" value="JAN05484.1"/>
    <property type="molecule type" value="Transcribed_RNA"/>
</dbReference>
<organism evidence="3">
    <name type="scientific">Daphnia magna</name>
    <dbReference type="NCBI Taxonomy" id="35525"/>
    <lineage>
        <taxon>Eukaryota</taxon>
        <taxon>Metazoa</taxon>
        <taxon>Ecdysozoa</taxon>
        <taxon>Arthropoda</taxon>
        <taxon>Crustacea</taxon>
        <taxon>Branchiopoda</taxon>
        <taxon>Diplostraca</taxon>
        <taxon>Cladocera</taxon>
        <taxon>Anomopoda</taxon>
        <taxon>Daphniidae</taxon>
        <taxon>Daphnia</taxon>
    </lineage>
</organism>
<reference evidence="2" key="3">
    <citation type="submission" date="2015-10" db="EMBL/GenBank/DDBJ databases">
        <authorList>
            <person name="Gilbert D.G."/>
        </authorList>
    </citation>
    <scope>NUCLEOTIDE SEQUENCE</scope>
</reference>
<feature type="compositionally biased region" description="Basic and acidic residues" evidence="1">
    <location>
        <begin position="94"/>
        <end position="126"/>
    </location>
</feature>
<reference evidence="3" key="2">
    <citation type="submission" date="2015-10" db="EMBL/GenBank/DDBJ databases">
        <title>EvidentialGene: Evidence-directed Construction of Complete mRNA Transcriptomes without Genomes.</title>
        <authorList>
            <person name="Gilbert D.G."/>
        </authorList>
    </citation>
    <scope>NUCLEOTIDE SEQUENCE</scope>
</reference>
<evidence type="ECO:0000313" key="2">
    <source>
        <dbReference type="EMBL" id="JAI74253.1"/>
    </source>
</evidence>
<dbReference type="EMBL" id="GDIP01249148">
    <property type="protein sequence ID" value="JAI74253.1"/>
    <property type="molecule type" value="Transcribed_RNA"/>
</dbReference>
<evidence type="ECO:0000256" key="1">
    <source>
        <dbReference type="SAM" id="MobiDB-lite"/>
    </source>
</evidence>
<sequence>MRPLISLRFARSFSNSHQSTFSSVNVHGDHHHQHHHIIIIIVNFIDRHRHRHKDIYIFCVCMNAPLSTDSFDRTADGASTHRWQVCRTLSHRSHVERSVPTDASPDRRHATALKKGREQVRPYQRDRSRRTQ</sequence>
<feature type="region of interest" description="Disordered" evidence="1">
    <location>
        <begin position="94"/>
        <end position="132"/>
    </location>
</feature>
<protein>
    <submittedName>
        <fullName evidence="3">Uncharacterized protein</fullName>
    </submittedName>
</protein>
<dbReference type="EMBL" id="GDIP01246190">
    <property type="protein sequence ID" value="JAI77211.1"/>
    <property type="molecule type" value="Transcribed_RNA"/>
</dbReference>